<keyword evidence="2" id="KW-1185">Reference proteome</keyword>
<organism evidence="1 2">
    <name type="scientific">Peronosclerospora sorghi</name>
    <dbReference type="NCBI Taxonomy" id="230839"/>
    <lineage>
        <taxon>Eukaryota</taxon>
        <taxon>Sar</taxon>
        <taxon>Stramenopiles</taxon>
        <taxon>Oomycota</taxon>
        <taxon>Peronosporomycetes</taxon>
        <taxon>Peronosporales</taxon>
        <taxon>Peronosporaceae</taxon>
        <taxon>Peronosclerospora</taxon>
    </lineage>
</organism>
<gene>
    <name evidence="1" type="ORF">PsorP6_000740</name>
</gene>
<name>A0ACC0WWY3_9STRA</name>
<comment type="caution">
    <text evidence="1">The sequence shown here is derived from an EMBL/GenBank/DDBJ whole genome shotgun (WGS) entry which is preliminary data.</text>
</comment>
<proteinExistence type="predicted"/>
<reference evidence="1 2" key="1">
    <citation type="journal article" date="2022" name="bioRxiv">
        <title>The genome of the oomycete Peronosclerospora sorghi, a cosmopolitan pathogen of maize and sorghum, is inflated with dispersed pseudogenes.</title>
        <authorList>
            <person name="Fletcher K."/>
            <person name="Martin F."/>
            <person name="Isakeit T."/>
            <person name="Cavanaugh K."/>
            <person name="Magill C."/>
            <person name="Michelmore R."/>
        </authorList>
    </citation>
    <scope>NUCLEOTIDE SEQUENCE [LARGE SCALE GENOMIC DNA]</scope>
    <source>
        <strain evidence="1">P6</strain>
    </source>
</reference>
<accession>A0ACC0WWY3</accession>
<evidence type="ECO:0000313" key="2">
    <source>
        <dbReference type="Proteomes" id="UP001163321"/>
    </source>
</evidence>
<evidence type="ECO:0000313" key="1">
    <source>
        <dbReference type="EMBL" id="KAI9923087.1"/>
    </source>
</evidence>
<dbReference type="Proteomes" id="UP001163321">
    <property type="component" value="Chromosome 1"/>
</dbReference>
<protein>
    <submittedName>
        <fullName evidence="1">Uncharacterized protein</fullName>
    </submittedName>
</protein>
<dbReference type="EMBL" id="CM047580">
    <property type="protein sequence ID" value="KAI9923087.1"/>
    <property type="molecule type" value="Genomic_DNA"/>
</dbReference>
<sequence length="223" mass="24838">MTTETKNKMKATKTLQHWLFNKNKMSPPSTDQIHVLVVVPEGGSSRLTAGPMLWNAEKAKMVAYEVLKERDEKAERIVKKMRLSENIPYVKEPVHTSIAGYTWISEVAKSDESQRVGYMAYLQQHLKTLIDQGFQLVDIAGDQSALTIVDPRLPFGLKGTADVLLRKSNNPLIMLAGISLVIELKKKVTSDHLPQAIGQLVSCSMKAPINCYPVGLLTDLNDH</sequence>